<evidence type="ECO:0000256" key="1">
    <source>
        <dbReference type="SAM" id="MobiDB-lite"/>
    </source>
</evidence>
<reference evidence="2" key="1">
    <citation type="submission" date="2022-11" db="EMBL/GenBank/DDBJ databases">
        <title>Centuries of genome instability and evolution in soft-shell clam transmissible cancer (bioRxiv).</title>
        <authorList>
            <person name="Hart S.F.M."/>
            <person name="Yonemitsu M.A."/>
            <person name="Giersch R.M."/>
            <person name="Beal B.F."/>
            <person name="Arriagada G."/>
            <person name="Davis B.W."/>
            <person name="Ostrander E.A."/>
            <person name="Goff S.P."/>
            <person name="Metzger M.J."/>
        </authorList>
    </citation>
    <scope>NUCLEOTIDE SEQUENCE</scope>
    <source>
        <strain evidence="2">MELC-2E11</strain>
        <tissue evidence="2">Siphon/mantle</tissue>
    </source>
</reference>
<proteinExistence type="predicted"/>
<protein>
    <submittedName>
        <fullName evidence="2">Uncharacterized protein</fullName>
    </submittedName>
</protein>
<evidence type="ECO:0000313" key="3">
    <source>
        <dbReference type="Proteomes" id="UP001164746"/>
    </source>
</evidence>
<evidence type="ECO:0000313" key="2">
    <source>
        <dbReference type="EMBL" id="WAR30682.1"/>
    </source>
</evidence>
<sequence length="106" mass="12008">MEKVRKLEGGMKGESKEGGKNGESKEVGGREGWRIKVKKLGEGRIGRVKKLEGGKNIESKEVEGREEWGELIILLRLNMLSFPLSLCYRIPGKKDDRKRNITLIDI</sequence>
<organism evidence="2 3">
    <name type="scientific">Mya arenaria</name>
    <name type="common">Soft-shell clam</name>
    <dbReference type="NCBI Taxonomy" id="6604"/>
    <lineage>
        <taxon>Eukaryota</taxon>
        <taxon>Metazoa</taxon>
        <taxon>Spiralia</taxon>
        <taxon>Lophotrochozoa</taxon>
        <taxon>Mollusca</taxon>
        <taxon>Bivalvia</taxon>
        <taxon>Autobranchia</taxon>
        <taxon>Heteroconchia</taxon>
        <taxon>Euheterodonta</taxon>
        <taxon>Imparidentia</taxon>
        <taxon>Neoheterodontei</taxon>
        <taxon>Myida</taxon>
        <taxon>Myoidea</taxon>
        <taxon>Myidae</taxon>
        <taxon>Mya</taxon>
    </lineage>
</organism>
<accession>A0ABY7G8E4</accession>
<gene>
    <name evidence="2" type="ORF">MAR_033224</name>
</gene>
<dbReference type="EMBL" id="CP111028">
    <property type="protein sequence ID" value="WAR30682.1"/>
    <property type="molecule type" value="Genomic_DNA"/>
</dbReference>
<dbReference type="Proteomes" id="UP001164746">
    <property type="component" value="Chromosome 17"/>
</dbReference>
<name>A0ABY7G8E4_MYAAR</name>
<keyword evidence="3" id="KW-1185">Reference proteome</keyword>
<feature type="region of interest" description="Disordered" evidence="1">
    <location>
        <begin position="1"/>
        <end position="30"/>
    </location>
</feature>